<dbReference type="PANTHER" id="PTHR30193">
    <property type="entry name" value="ABC TRANSPORTER PERMEASE PROTEIN"/>
    <property type="match status" value="1"/>
</dbReference>
<feature type="transmembrane region" description="Helical" evidence="7">
    <location>
        <begin position="122"/>
        <end position="143"/>
    </location>
</feature>
<dbReference type="PROSITE" id="PS50928">
    <property type="entry name" value="ABC_TM1"/>
    <property type="match status" value="1"/>
</dbReference>
<dbReference type="InterPro" id="IPR051393">
    <property type="entry name" value="ABC_transporter_permease"/>
</dbReference>
<dbReference type="PANTHER" id="PTHR30193:SF37">
    <property type="entry name" value="INNER MEMBRANE ABC TRANSPORTER PERMEASE PROTEIN YCJO"/>
    <property type="match status" value="1"/>
</dbReference>
<reference evidence="9 10" key="1">
    <citation type="submission" date="2016-10" db="EMBL/GenBank/DDBJ databases">
        <authorList>
            <person name="de Groot N.N."/>
        </authorList>
    </citation>
    <scope>NUCLEOTIDE SEQUENCE [LARGE SCALE GENOMIC DNA]</scope>
    <source>
        <strain evidence="9 10">NP_1H</strain>
    </source>
</reference>
<evidence type="ECO:0000256" key="7">
    <source>
        <dbReference type="RuleBase" id="RU363032"/>
    </source>
</evidence>
<keyword evidence="6 7" id="KW-0472">Membrane</keyword>
<evidence type="ECO:0000256" key="2">
    <source>
        <dbReference type="ARBA" id="ARBA00022448"/>
    </source>
</evidence>
<proteinExistence type="inferred from homology"/>
<dbReference type="RefSeq" id="WP_175460173.1">
    <property type="nucleotide sequence ID" value="NZ_FNDT01000013.1"/>
</dbReference>
<dbReference type="InterPro" id="IPR000515">
    <property type="entry name" value="MetI-like"/>
</dbReference>
<dbReference type="SUPFAM" id="SSF161098">
    <property type="entry name" value="MetI-like"/>
    <property type="match status" value="1"/>
</dbReference>
<feature type="transmembrane region" description="Helical" evidence="7">
    <location>
        <begin position="311"/>
        <end position="331"/>
    </location>
</feature>
<evidence type="ECO:0000256" key="6">
    <source>
        <dbReference type="ARBA" id="ARBA00023136"/>
    </source>
</evidence>
<dbReference type="EMBL" id="FNDT01000013">
    <property type="protein sequence ID" value="SDI53918.1"/>
    <property type="molecule type" value="Genomic_DNA"/>
</dbReference>
<protein>
    <submittedName>
        <fullName evidence="9">Carbohydrate ABC transporter membrane protein 1, CUT1 family</fullName>
    </submittedName>
</protein>
<dbReference type="AlphaFoldDB" id="A0A1G8LDX1"/>
<gene>
    <name evidence="9" type="ORF">SAMN04488693_11399</name>
</gene>
<dbReference type="Gene3D" id="1.10.3720.10">
    <property type="entry name" value="MetI-like"/>
    <property type="match status" value="1"/>
</dbReference>
<accession>A0A1G8LDX1</accession>
<dbReference type="GO" id="GO:0005886">
    <property type="term" value="C:plasma membrane"/>
    <property type="evidence" value="ECO:0007669"/>
    <property type="project" value="UniProtKB-SubCell"/>
</dbReference>
<keyword evidence="10" id="KW-1185">Reference proteome</keyword>
<name>A0A1G8LDX1_9MICC</name>
<dbReference type="Proteomes" id="UP000199258">
    <property type="component" value="Unassembled WGS sequence"/>
</dbReference>
<feature type="transmembrane region" description="Helical" evidence="7">
    <location>
        <begin position="196"/>
        <end position="221"/>
    </location>
</feature>
<comment type="similarity">
    <text evidence="7">Belongs to the binding-protein-dependent transport system permease family.</text>
</comment>
<dbReference type="InterPro" id="IPR035906">
    <property type="entry name" value="MetI-like_sf"/>
</dbReference>
<evidence type="ECO:0000313" key="10">
    <source>
        <dbReference type="Proteomes" id="UP000199258"/>
    </source>
</evidence>
<keyword evidence="2 7" id="KW-0813">Transport</keyword>
<evidence type="ECO:0000259" key="8">
    <source>
        <dbReference type="PROSITE" id="PS50928"/>
    </source>
</evidence>
<dbReference type="CDD" id="cd06261">
    <property type="entry name" value="TM_PBP2"/>
    <property type="match status" value="1"/>
</dbReference>
<feature type="transmembrane region" description="Helical" evidence="7">
    <location>
        <begin position="89"/>
        <end position="110"/>
    </location>
</feature>
<evidence type="ECO:0000256" key="1">
    <source>
        <dbReference type="ARBA" id="ARBA00004651"/>
    </source>
</evidence>
<dbReference type="STRING" id="335973.SAMN04488693_11399"/>
<evidence type="ECO:0000256" key="3">
    <source>
        <dbReference type="ARBA" id="ARBA00022475"/>
    </source>
</evidence>
<comment type="subcellular location">
    <subcellularLocation>
        <location evidence="1 7">Cell membrane</location>
        <topology evidence="1 7">Multi-pass membrane protein</topology>
    </subcellularLocation>
</comment>
<dbReference type="GO" id="GO:0055085">
    <property type="term" value="P:transmembrane transport"/>
    <property type="evidence" value="ECO:0007669"/>
    <property type="project" value="InterPro"/>
</dbReference>
<sequence>MAVDLSIRARRRRMERIWLPALYLAPTLVLLGLFDIYPIFLSAWISLWRWGIKAEEFIGFDNYTRIFEELGSKPGGAPGEVGQSLLVTAFYVLGTVPATIAIAFVIANMLNARVRFLAPLRTAYFIPYITSTVAAGLAFVWLLNPQVGVANATLKAFGLPAQQWLLDPEPVVPKLFSIAGIGWSDQLPAFLAGPSVALTCVMVFSIWNTLGFAVVIILAGLTTIDTQVKEAARMDGANSWQMATRITIPLVSPTLFFLLVVSTIRSFQSFNEIFVLTSGGGYGAGAGSPLDTTLTLPVLIFRHLYERPGSVGFAAALSMLLFVLLLGVTLLQFRFAERRVHYD</sequence>
<keyword evidence="3" id="KW-1003">Cell membrane</keyword>
<feature type="transmembrane region" description="Helical" evidence="7">
    <location>
        <begin position="21"/>
        <end position="45"/>
    </location>
</feature>
<keyword evidence="5 7" id="KW-1133">Transmembrane helix</keyword>
<keyword evidence="4 7" id="KW-0812">Transmembrane</keyword>
<evidence type="ECO:0000256" key="5">
    <source>
        <dbReference type="ARBA" id="ARBA00022989"/>
    </source>
</evidence>
<dbReference type="Pfam" id="PF00528">
    <property type="entry name" value="BPD_transp_1"/>
    <property type="match status" value="1"/>
</dbReference>
<feature type="transmembrane region" description="Helical" evidence="7">
    <location>
        <begin position="242"/>
        <end position="264"/>
    </location>
</feature>
<evidence type="ECO:0000313" key="9">
    <source>
        <dbReference type="EMBL" id="SDI53918.1"/>
    </source>
</evidence>
<evidence type="ECO:0000256" key="4">
    <source>
        <dbReference type="ARBA" id="ARBA00022692"/>
    </source>
</evidence>
<organism evidence="9 10">
    <name type="scientific">Arthrobacter subterraneus</name>
    <dbReference type="NCBI Taxonomy" id="335973"/>
    <lineage>
        <taxon>Bacteria</taxon>
        <taxon>Bacillati</taxon>
        <taxon>Actinomycetota</taxon>
        <taxon>Actinomycetes</taxon>
        <taxon>Micrococcales</taxon>
        <taxon>Micrococcaceae</taxon>
        <taxon>Arthrobacter</taxon>
    </lineage>
</organism>
<feature type="domain" description="ABC transmembrane type-1" evidence="8">
    <location>
        <begin position="81"/>
        <end position="332"/>
    </location>
</feature>